<dbReference type="InterPro" id="IPR003594">
    <property type="entry name" value="HATPase_dom"/>
</dbReference>
<dbReference type="STRING" id="574651.SAMN04487968_104108"/>
<evidence type="ECO:0000259" key="10">
    <source>
        <dbReference type="PROSITE" id="PS50109"/>
    </source>
</evidence>
<keyword evidence="3" id="KW-0597">Phosphoprotein</keyword>
<sequence length="394" mass="41621">MDHPSRTPIAQPWRLSDRGRQWFDVVLVVLLLLPLPLFAIAHRPVPDTVLGLVQIVAVLVRRRHAVEAFAVVAAASGLQAVLIDTPIWGQVAFPIALYSVARYARGRWGLAALGVGIAGAAVASYDWVHNWLADDVNDPSTGAYLSYFVTIAVIVVAAWALGTLGRTRAAYVGALLDRNDQLHRESAQQVALAAAEERTRIAREMHDVVAHGLSVIVVQADGARYAAEQDPAIAAKTLGTISEAAREALTEMRRTLGLLRADDAAQTRPQPRLADLPALVEETRAAGTRVRATLPGPDTVVPDGVGLTTFRVVQEALSNVRKHAGPSAVATVRVEAGADVTVEVRDDGRGAAAADDGGGLGLVGMRERVAAHGGTLETGPVTGGGFRVLARIPL</sequence>
<dbReference type="EMBL" id="FOLB01000004">
    <property type="protein sequence ID" value="SFC16341.1"/>
    <property type="molecule type" value="Genomic_DNA"/>
</dbReference>
<dbReference type="PROSITE" id="PS50109">
    <property type="entry name" value="HIS_KIN"/>
    <property type="match status" value="1"/>
</dbReference>
<protein>
    <recommendedName>
        <fullName evidence="2">histidine kinase</fullName>
        <ecNumber evidence="2">2.7.13.3</ecNumber>
    </recommendedName>
</protein>
<keyword evidence="7" id="KW-0067">ATP-binding</keyword>
<name>A0A1I1GXS7_9ACTN</name>
<feature type="domain" description="Histidine kinase" evidence="10">
    <location>
        <begin position="311"/>
        <end position="394"/>
    </location>
</feature>
<dbReference type="InterPro" id="IPR005467">
    <property type="entry name" value="His_kinase_dom"/>
</dbReference>
<dbReference type="Gene3D" id="1.20.5.1930">
    <property type="match status" value="1"/>
</dbReference>
<dbReference type="AlphaFoldDB" id="A0A1I1GXS7"/>
<dbReference type="InterPro" id="IPR036890">
    <property type="entry name" value="HATPase_C_sf"/>
</dbReference>
<reference evidence="11 12" key="1">
    <citation type="submission" date="2016-10" db="EMBL/GenBank/DDBJ databases">
        <authorList>
            <person name="de Groot N.N."/>
        </authorList>
    </citation>
    <scope>NUCLEOTIDE SEQUENCE [LARGE SCALE GENOMIC DNA]</scope>
    <source>
        <strain evidence="11 12">CGMCC 1.7056</strain>
    </source>
</reference>
<organism evidence="11 12">
    <name type="scientific">Nocardioides terrae</name>
    <dbReference type="NCBI Taxonomy" id="574651"/>
    <lineage>
        <taxon>Bacteria</taxon>
        <taxon>Bacillati</taxon>
        <taxon>Actinomycetota</taxon>
        <taxon>Actinomycetes</taxon>
        <taxon>Propionibacteriales</taxon>
        <taxon>Nocardioidaceae</taxon>
        <taxon>Nocardioides</taxon>
    </lineage>
</organism>
<dbReference type="GO" id="GO:0005524">
    <property type="term" value="F:ATP binding"/>
    <property type="evidence" value="ECO:0007669"/>
    <property type="project" value="UniProtKB-KW"/>
</dbReference>
<feature type="transmembrane region" description="Helical" evidence="9">
    <location>
        <begin position="108"/>
        <end position="125"/>
    </location>
</feature>
<evidence type="ECO:0000313" key="12">
    <source>
        <dbReference type="Proteomes" id="UP000198832"/>
    </source>
</evidence>
<comment type="catalytic activity">
    <reaction evidence="1">
        <text>ATP + protein L-histidine = ADP + protein N-phospho-L-histidine.</text>
        <dbReference type="EC" id="2.7.13.3"/>
    </reaction>
</comment>
<dbReference type="CDD" id="cd16917">
    <property type="entry name" value="HATPase_UhpB-NarQ-NarX-like"/>
    <property type="match status" value="1"/>
</dbReference>
<evidence type="ECO:0000256" key="3">
    <source>
        <dbReference type="ARBA" id="ARBA00022553"/>
    </source>
</evidence>
<keyword evidence="9" id="KW-0812">Transmembrane</keyword>
<dbReference type="Pfam" id="PF07730">
    <property type="entry name" value="HisKA_3"/>
    <property type="match status" value="1"/>
</dbReference>
<dbReference type="GO" id="GO:0046983">
    <property type="term" value="F:protein dimerization activity"/>
    <property type="evidence" value="ECO:0007669"/>
    <property type="project" value="InterPro"/>
</dbReference>
<keyword evidence="6 11" id="KW-0418">Kinase</keyword>
<keyword evidence="9" id="KW-1133">Transmembrane helix</keyword>
<evidence type="ECO:0000256" key="7">
    <source>
        <dbReference type="ARBA" id="ARBA00022840"/>
    </source>
</evidence>
<accession>A0A1I1GXS7</accession>
<keyword evidence="4" id="KW-0808">Transferase</keyword>
<evidence type="ECO:0000256" key="2">
    <source>
        <dbReference type="ARBA" id="ARBA00012438"/>
    </source>
</evidence>
<dbReference type="Gene3D" id="3.30.565.10">
    <property type="entry name" value="Histidine kinase-like ATPase, C-terminal domain"/>
    <property type="match status" value="1"/>
</dbReference>
<dbReference type="EC" id="2.7.13.3" evidence="2"/>
<dbReference type="OrthoDB" id="227596at2"/>
<keyword evidence="5" id="KW-0547">Nucleotide-binding</keyword>
<dbReference type="SUPFAM" id="SSF55874">
    <property type="entry name" value="ATPase domain of HSP90 chaperone/DNA topoisomerase II/histidine kinase"/>
    <property type="match status" value="1"/>
</dbReference>
<dbReference type="Proteomes" id="UP000198832">
    <property type="component" value="Unassembled WGS sequence"/>
</dbReference>
<dbReference type="Pfam" id="PF02518">
    <property type="entry name" value="HATPase_c"/>
    <property type="match status" value="1"/>
</dbReference>
<dbReference type="SMART" id="SM00387">
    <property type="entry name" value="HATPase_c"/>
    <property type="match status" value="1"/>
</dbReference>
<dbReference type="InterPro" id="IPR050482">
    <property type="entry name" value="Sensor_HK_TwoCompSys"/>
</dbReference>
<gene>
    <name evidence="11" type="ORF">SAMN04487968_104108</name>
</gene>
<dbReference type="GO" id="GO:0000155">
    <property type="term" value="F:phosphorelay sensor kinase activity"/>
    <property type="evidence" value="ECO:0007669"/>
    <property type="project" value="InterPro"/>
</dbReference>
<keyword evidence="9" id="KW-0472">Membrane</keyword>
<dbReference type="GO" id="GO:0016020">
    <property type="term" value="C:membrane"/>
    <property type="evidence" value="ECO:0007669"/>
    <property type="project" value="InterPro"/>
</dbReference>
<evidence type="ECO:0000256" key="6">
    <source>
        <dbReference type="ARBA" id="ARBA00022777"/>
    </source>
</evidence>
<dbReference type="Pfam" id="PF23539">
    <property type="entry name" value="DUF7134"/>
    <property type="match status" value="1"/>
</dbReference>
<feature type="transmembrane region" description="Helical" evidence="9">
    <location>
        <begin position="145"/>
        <end position="164"/>
    </location>
</feature>
<evidence type="ECO:0000256" key="9">
    <source>
        <dbReference type="SAM" id="Phobius"/>
    </source>
</evidence>
<dbReference type="PANTHER" id="PTHR24421:SF10">
    <property type="entry name" value="NITRATE_NITRITE SENSOR PROTEIN NARQ"/>
    <property type="match status" value="1"/>
</dbReference>
<proteinExistence type="predicted"/>
<dbReference type="InterPro" id="IPR055558">
    <property type="entry name" value="DUF7134"/>
</dbReference>
<dbReference type="RefSeq" id="WP_091121807.1">
    <property type="nucleotide sequence ID" value="NZ_FOLB01000004.1"/>
</dbReference>
<evidence type="ECO:0000256" key="5">
    <source>
        <dbReference type="ARBA" id="ARBA00022741"/>
    </source>
</evidence>
<evidence type="ECO:0000313" key="11">
    <source>
        <dbReference type="EMBL" id="SFC16341.1"/>
    </source>
</evidence>
<evidence type="ECO:0000256" key="1">
    <source>
        <dbReference type="ARBA" id="ARBA00000085"/>
    </source>
</evidence>
<dbReference type="PANTHER" id="PTHR24421">
    <property type="entry name" value="NITRATE/NITRITE SENSOR PROTEIN NARX-RELATED"/>
    <property type="match status" value="1"/>
</dbReference>
<keyword evidence="8" id="KW-0902">Two-component regulatory system</keyword>
<evidence type="ECO:0000256" key="8">
    <source>
        <dbReference type="ARBA" id="ARBA00023012"/>
    </source>
</evidence>
<evidence type="ECO:0000256" key="4">
    <source>
        <dbReference type="ARBA" id="ARBA00022679"/>
    </source>
</evidence>
<feature type="transmembrane region" description="Helical" evidence="9">
    <location>
        <begin position="21"/>
        <end position="41"/>
    </location>
</feature>
<dbReference type="InterPro" id="IPR011712">
    <property type="entry name" value="Sig_transdc_His_kin_sub3_dim/P"/>
</dbReference>
<keyword evidence="12" id="KW-1185">Reference proteome</keyword>